<keyword evidence="2" id="KW-0812">Transmembrane</keyword>
<comment type="caution">
    <text evidence="3">The sequence shown here is derived from an EMBL/GenBank/DDBJ whole genome shotgun (WGS) entry which is preliminary data.</text>
</comment>
<dbReference type="EMBL" id="JAAALK010000287">
    <property type="protein sequence ID" value="KAG8060279.1"/>
    <property type="molecule type" value="Genomic_DNA"/>
</dbReference>
<evidence type="ECO:0000313" key="4">
    <source>
        <dbReference type="Proteomes" id="UP000729402"/>
    </source>
</evidence>
<dbReference type="PANTHER" id="PTHR33994">
    <property type="entry name" value="OS04G0515000 PROTEIN"/>
    <property type="match status" value="1"/>
</dbReference>
<protein>
    <submittedName>
        <fullName evidence="3">Uncharacterized protein</fullName>
    </submittedName>
</protein>
<organism evidence="3 4">
    <name type="scientific">Zizania palustris</name>
    <name type="common">Northern wild rice</name>
    <dbReference type="NCBI Taxonomy" id="103762"/>
    <lineage>
        <taxon>Eukaryota</taxon>
        <taxon>Viridiplantae</taxon>
        <taxon>Streptophyta</taxon>
        <taxon>Embryophyta</taxon>
        <taxon>Tracheophyta</taxon>
        <taxon>Spermatophyta</taxon>
        <taxon>Magnoliopsida</taxon>
        <taxon>Liliopsida</taxon>
        <taxon>Poales</taxon>
        <taxon>Poaceae</taxon>
        <taxon>BOP clade</taxon>
        <taxon>Oryzoideae</taxon>
        <taxon>Oryzeae</taxon>
        <taxon>Zizaniinae</taxon>
        <taxon>Zizania</taxon>
    </lineage>
</organism>
<feature type="region of interest" description="Disordered" evidence="1">
    <location>
        <begin position="241"/>
        <end position="262"/>
    </location>
</feature>
<dbReference type="PANTHER" id="PTHR33994:SF25">
    <property type="entry name" value="OS02G0619200 PROTEIN"/>
    <property type="match status" value="1"/>
</dbReference>
<accession>A0A8J5SS98</accession>
<reference evidence="3" key="1">
    <citation type="journal article" date="2021" name="bioRxiv">
        <title>Whole Genome Assembly and Annotation of Northern Wild Rice, Zizania palustris L., Supports a Whole Genome Duplication in the Zizania Genus.</title>
        <authorList>
            <person name="Haas M."/>
            <person name="Kono T."/>
            <person name="Macchietto M."/>
            <person name="Millas R."/>
            <person name="McGilp L."/>
            <person name="Shao M."/>
            <person name="Duquette J."/>
            <person name="Hirsch C.N."/>
            <person name="Kimball J."/>
        </authorList>
    </citation>
    <scope>NUCLEOTIDE SEQUENCE</scope>
    <source>
        <tissue evidence="3">Fresh leaf tissue</tissue>
    </source>
</reference>
<dbReference type="Proteomes" id="UP000729402">
    <property type="component" value="Unassembled WGS sequence"/>
</dbReference>
<reference evidence="3" key="2">
    <citation type="submission" date="2021-02" db="EMBL/GenBank/DDBJ databases">
        <authorList>
            <person name="Kimball J.A."/>
            <person name="Haas M.W."/>
            <person name="Macchietto M."/>
            <person name="Kono T."/>
            <person name="Duquette J."/>
            <person name="Shao M."/>
        </authorList>
    </citation>
    <scope>NUCLEOTIDE SEQUENCE</scope>
    <source>
        <tissue evidence="3">Fresh leaf tissue</tissue>
    </source>
</reference>
<keyword evidence="2" id="KW-0472">Membrane</keyword>
<gene>
    <name evidence="3" type="ORF">GUJ93_ZPchr0002g24305</name>
</gene>
<evidence type="ECO:0000256" key="1">
    <source>
        <dbReference type="SAM" id="MobiDB-lite"/>
    </source>
</evidence>
<feature type="transmembrane region" description="Helical" evidence="2">
    <location>
        <begin position="50"/>
        <end position="68"/>
    </location>
</feature>
<evidence type="ECO:0000256" key="2">
    <source>
        <dbReference type="SAM" id="Phobius"/>
    </source>
</evidence>
<sequence length="262" mass="28156">MAIIGVPVPAPAPAEQALPVYCASAQPDTAEQIGRRQLRIEEEDLEPEEVTVYIVVFFFILVFALLIWKVSPWDEEEKNSTTYYAKIDTVAGLDPEKDLLRPGPVDPEFNLTLGVASRSARFGACFLAGTAVAVSYRTVPLAAGVVPKLCVDPKGSAKEGSVVAWGSRVPVPRMVRDVLVADLQRGAAEFDVALTVHKSSDSDPSSGWWDVVSCKAKVGDAAAFATPCSLYRSNVPEPVDQPGYAGFVQRPEAPPESGDHDE</sequence>
<dbReference type="OrthoDB" id="692402at2759"/>
<dbReference type="AlphaFoldDB" id="A0A8J5SS98"/>
<evidence type="ECO:0000313" key="3">
    <source>
        <dbReference type="EMBL" id="KAG8060279.1"/>
    </source>
</evidence>
<keyword evidence="2" id="KW-1133">Transmembrane helix</keyword>
<name>A0A8J5SS98_ZIZPA</name>
<proteinExistence type="predicted"/>
<keyword evidence="4" id="KW-1185">Reference proteome</keyword>